<feature type="domain" description="Mannitol dehydrogenase N-terminal" evidence="3">
    <location>
        <begin position="81"/>
        <end position="224"/>
    </location>
</feature>
<dbReference type="Gene3D" id="1.10.1040.10">
    <property type="entry name" value="N-(1-d-carboxylethyl)-l-norvaline Dehydrogenase, domain 2"/>
    <property type="match status" value="1"/>
</dbReference>
<sequence length="374" mass="41347">MNKATETPIFQFGTSRFLQAHADLFVDEALKRGEAVGKISVVKTTGDSSRVARLEGLTQVDGYPVCIKGLQAGVPIDSEQRIQSVARTFTTAQNWDALIACFVSEAQYVISNTGDRGFAAQPADGGNTFDQAMSYPAKLELLLRARFEASARPLTVMPMELIVKNGAILKARVLELASGQSPQYLEWLTSDVLWMDSLVDRIVSEPLEPAGAVAEPYALWAIEYQAGFVAPCVHPCIDIVDDLETPEALKLFILNLGHTYLADNWRAEETPPAYVREYLDNATVLADLNDLYEAEVIPAFTAAGIEEKARAYVETTIDRFRNPFLDHKIADIAGNHAEKIQRRIADFLAWAHKNGDTSMKPRLENIVQKAKEES</sequence>
<dbReference type="InterPro" id="IPR013131">
    <property type="entry name" value="Mannitol_DH_N"/>
</dbReference>
<keyword evidence="6" id="KW-1185">Reference proteome</keyword>
<protein>
    <submittedName>
        <fullName evidence="5">D-mannonate oxidoreductase</fullName>
    </submittedName>
</protein>
<evidence type="ECO:0000313" key="5">
    <source>
        <dbReference type="EMBL" id="AML51389.1"/>
    </source>
</evidence>
<dbReference type="SUPFAM" id="SSF48179">
    <property type="entry name" value="6-phosphogluconate dehydrogenase C-terminal domain-like"/>
    <property type="match status" value="1"/>
</dbReference>
<organism evidence="5 6">
    <name type="scientific">Falsihalocynthiibacter arcticus</name>
    <dbReference type="NCBI Taxonomy" id="1579316"/>
    <lineage>
        <taxon>Bacteria</taxon>
        <taxon>Pseudomonadati</taxon>
        <taxon>Pseudomonadota</taxon>
        <taxon>Alphaproteobacteria</taxon>
        <taxon>Rhodobacterales</taxon>
        <taxon>Roseobacteraceae</taxon>
        <taxon>Falsihalocynthiibacter</taxon>
    </lineage>
</organism>
<dbReference type="PANTHER" id="PTHR30524:SF0">
    <property type="entry name" value="ALTRONATE OXIDOREDUCTASE-RELATED"/>
    <property type="match status" value="1"/>
</dbReference>
<dbReference type="InterPro" id="IPR013328">
    <property type="entry name" value="6PGD_dom2"/>
</dbReference>
<dbReference type="InterPro" id="IPR013118">
    <property type="entry name" value="Mannitol_DH_C"/>
</dbReference>
<dbReference type="PANTHER" id="PTHR30524">
    <property type="entry name" value="MANNITOL-1-PHOSPHATE 5-DEHYDROGENASE"/>
    <property type="match status" value="1"/>
</dbReference>
<name>A0A126V116_9RHOB</name>
<evidence type="ECO:0000313" key="6">
    <source>
        <dbReference type="Proteomes" id="UP000070371"/>
    </source>
</evidence>
<dbReference type="Pfam" id="PF08125">
    <property type="entry name" value="Mannitol_dh_C"/>
    <property type="match status" value="1"/>
</dbReference>
<dbReference type="InterPro" id="IPR036291">
    <property type="entry name" value="NAD(P)-bd_dom_sf"/>
</dbReference>
<evidence type="ECO:0000256" key="1">
    <source>
        <dbReference type="ARBA" id="ARBA00023002"/>
    </source>
</evidence>
<dbReference type="EMBL" id="CP014327">
    <property type="protein sequence ID" value="AML51389.1"/>
    <property type="molecule type" value="Genomic_DNA"/>
</dbReference>
<evidence type="ECO:0000259" key="3">
    <source>
        <dbReference type="Pfam" id="PF01232"/>
    </source>
</evidence>
<dbReference type="OrthoDB" id="271711at2"/>
<dbReference type="Gene3D" id="3.40.50.720">
    <property type="entry name" value="NAD(P)-binding Rossmann-like Domain"/>
    <property type="match status" value="1"/>
</dbReference>
<accession>A0A126V116</accession>
<dbReference type="Proteomes" id="UP000070371">
    <property type="component" value="Chromosome"/>
</dbReference>
<reference evidence="5 6" key="1">
    <citation type="submission" date="2016-02" db="EMBL/GenBank/DDBJ databases">
        <title>Complete genome sequence of Halocynthiibacter arcticus PAMC 20958t from arctic marine sediment.</title>
        <authorList>
            <person name="Lee Y.M."/>
            <person name="Baek K."/>
            <person name="Lee H.K."/>
            <person name="Shin S.C."/>
        </authorList>
    </citation>
    <scope>NUCLEOTIDE SEQUENCE [LARGE SCALE GENOMIC DNA]</scope>
    <source>
        <strain evidence="5">PAMC 20958</strain>
    </source>
</reference>
<dbReference type="SUPFAM" id="SSF51735">
    <property type="entry name" value="NAD(P)-binding Rossmann-fold domains"/>
    <property type="match status" value="1"/>
</dbReference>
<keyword evidence="1" id="KW-0560">Oxidoreductase</keyword>
<proteinExistence type="predicted"/>
<dbReference type="STRING" id="1579316.RC74_09100"/>
<evidence type="ECO:0000259" key="4">
    <source>
        <dbReference type="Pfam" id="PF08125"/>
    </source>
</evidence>
<keyword evidence="2" id="KW-0520">NAD</keyword>
<evidence type="ECO:0000256" key="2">
    <source>
        <dbReference type="ARBA" id="ARBA00023027"/>
    </source>
</evidence>
<dbReference type="InterPro" id="IPR008927">
    <property type="entry name" value="6-PGluconate_DH-like_C_sf"/>
</dbReference>
<dbReference type="RefSeq" id="WP_039001979.1">
    <property type="nucleotide sequence ID" value="NZ_CP014327.1"/>
</dbReference>
<gene>
    <name evidence="5" type="ORF">RC74_09100</name>
</gene>
<dbReference type="Pfam" id="PF01232">
    <property type="entry name" value="Mannitol_dh"/>
    <property type="match status" value="1"/>
</dbReference>
<dbReference type="GO" id="GO:0016491">
    <property type="term" value="F:oxidoreductase activity"/>
    <property type="evidence" value="ECO:0007669"/>
    <property type="project" value="UniProtKB-KW"/>
</dbReference>
<dbReference type="KEGG" id="hat:RC74_09100"/>
<feature type="domain" description="Mannitol dehydrogenase C-terminal" evidence="4">
    <location>
        <begin position="244"/>
        <end position="355"/>
    </location>
</feature>
<dbReference type="AlphaFoldDB" id="A0A126V116"/>